<organism evidence="5 6">
    <name type="scientific">Paludibacterium denitrificans</name>
    <dbReference type="NCBI Taxonomy" id="2675226"/>
    <lineage>
        <taxon>Bacteria</taxon>
        <taxon>Pseudomonadati</taxon>
        <taxon>Pseudomonadota</taxon>
        <taxon>Betaproteobacteria</taxon>
        <taxon>Neisseriales</taxon>
        <taxon>Chromobacteriaceae</taxon>
        <taxon>Paludibacterium</taxon>
    </lineage>
</organism>
<feature type="coiled-coil region" evidence="1">
    <location>
        <begin position="45"/>
        <end position="72"/>
    </location>
</feature>
<feature type="compositionally biased region" description="Basic and acidic residues" evidence="2">
    <location>
        <begin position="872"/>
        <end position="890"/>
    </location>
</feature>
<evidence type="ECO:0000313" key="4">
    <source>
        <dbReference type="EMBL" id="MTD33682.1"/>
    </source>
</evidence>
<dbReference type="Pfam" id="PF10145">
    <property type="entry name" value="PhageMin_Tail"/>
    <property type="match status" value="1"/>
</dbReference>
<feature type="compositionally biased region" description="Basic and acidic residues" evidence="2">
    <location>
        <begin position="948"/>
        <end position="957"/>
    </location>
</feature>
<feature type="coiled-coil region" evidence="1">
    <location>
        <begin position="735"/>
        <end position="778"/>
    </location>
</feature>
<feature type="domain" description="Phage tail tape measure protein" evidence="3">
    <location>
        <begin position="307"/>
        <end position="446"/>
    </location>
</feature>
<keyword evidence="6" id="KW-1185">Reference proteome</keyword>
<dbReference type="NCBIfam" id="TIGR01760">
    <property type="entry name" value="tape_meas_TP901"/>
    <property type="match status" value="1"/>
</dbReference>
<accession>A0A844GF92</accession>
<dbReference type="RefSeq" id="WP_230370758.1">
    <property type="nucleotide sequence ID" value="NZ_WLYX01000001.1"/>
</dbReference>
<feature type="region of interest" description="Disordered" evidence="2">
    <location>
        <begin position="871"/>
        <end position="903"/>
    </location>
</feature>
<evidence type="ECO:0000256" key="1">
    <source>
        <dbReference type="SAM" id="Coils"/>
    </source>
</evidence>
<evidence type="ECO:0000256" key="2">
    <source>
        <dbReference type="SAM" id="MobiDB-lite"/>
    </source>
</evidence>
<evidence type="ECO:0000313" key="6">
    <source>
        <dbReference type="Proteomes" id="UP000446658"/>
    </source>
</evidence>
<dbReference type="InterPro" id="IPR010090">
    <property type="entry name" value="Phage_tape_meas"/>
</dbReference>
<dbReference type="Proteomes" id="UP000446658">
    <property type="component" value="Unassembled WGS sequence"/>
</dbReference>
<name>A0A844GF92_9NEIS</name>
<dbReference type="EMBL" id="WLYX01000001">
    <property type="protein sequence ID" value="MTD33941.1"/>
    <property type="molecule type" value="Genomic_DNA"/>
</dbReference>
<dbReference type="AlphaFoldDB" id="A0A844GF92"/>
<comment type="caution">
    <text evidence="5">The sequence shown here is derived from an EMBL/GenBank/DDBJ whole genome shotgun (WGS) entry which is preliminary data.</text>
</comment>
<evidence type="ECO:0000259" key="3">
    <source>
        <dbReference type="Pfam" id="PF10145"/>
    </source>
</evidence>
<proteinExistence type="predicted"/>
<gene>
    <name evidence="4" type="ORF">GKE73_13535</name>
    <name evidence="5" type="ORF">GKE73_15965</name>
</gene>
<feature type="coiled-coil region" evidence="1">
    <location>
        <begin position="186"/>
        <end position="213"/>
    </location>
</feature>
<reference evidence="5 6" key="1">
    <citation type="submission" date="2019-11" db="EMBL/GenBank/DDBJ databases">
        <title>Draft genome sequence of Paludibacterium sp. dN18-1.</title>
        <authorList>
            <person name="Im W.-T."/>
        </authorList>
    </citation>
    <scope>NUCLEOTIDE SEQUENCE [LARGE SCALE GENOMIC DNA]</scope>
    <source>
        <strain evidence="6">dN 18-1</strain>
        <strain evidence="5">DN 18-1</strain>
    </source>
</reference>
<evidence type="ECO:0000313" key="5">
    <source>
        <dbReference type="EMBL" id="MTD33941.1"/>
    </source>
</evidence>
<feature type="coiled-coil region" evidence="1">
    <location>
        <begin position="812"/>
        <end position="853"/>
    </location>
</feature>
<feature type="region of interest" description="Disordered" evidence="2">
    <location>
        <begin position="935"/>
        <end position="957"/>
    </location>
</feature>
<keyword evidence="1" id="KW-0175">Coiled coil</keyword>
<dbReference type="EMBL" id="WLYX01000001">
    <property type="protein sequence ID" value="MTD33682.1"/>
    <property type="molecule type" value="Genomic_DNA"/>
</dbReference>
<dbReference type="PANTHER" id="PTHR45615">
    <property type="entry name" value="MYOSIN HEAVY CHAIN, NON-MUSCLE"/>
    <property type="match status" value="1"/>
</dbReference>
<sequence>MSNTTLAYALQLNPAGFLSGLKEAEARYQDMIKRWPEMASKLELFSAANRDFQNLANQLAEAKHELEAYQQATSQATSPITSLEKLQGVAEAVVKSLSGQLGTQAVILKQSRAELQAYAADSKVLEAAQQSVEQSQSINSARQLASARIARAEQVLNIRSQKDIQREIDLVAAAYGRLARSGEISSAELARAAESAKSKIALLKQEMSNVSATSLPPVASQLRQIGTQVAPGLTAGYITKEASQYAANFEEAMAKVNTQLEGAQTKELPNLTKGVRDLAQSMGVDATQSAYALADIFGSMDFTRPTDSLKVLHQAQIAAKGGFTDVGTSVRVGLGIMNAYGKGTEDLNGIYDILFQTIKDGVTEFPALAQSIGLVLPTAVGAKVPLSELGAAIAVLTNKAYQTPAAITSINGAITQLTAPSKEAKDKLGELGITWNGLAGTIKQITDKHLGIDAIKSIVPDMEGARGVLTLSQHYQELANEVVKMGNVGGVAMEAYGKATDTAKHSGTEFKGAVSELKIEFGDMVNSATPFLNFLTDMLRSFNALPEPIKDAGLALAGMTAAGVAVSGLLNILGVGGLAGVLSKLPTLAVSSSVSAVELGAGLGTVGASAMAAVPLLTAFVAEVVWTSNKLTELYRLWRENQDMQDSVSARKAALDQTIATTKDYANTVVQSSEKLSKASVKEREEYAKKLDQAKAYWQARMEQESARQWDSPEAINAARMNHLYADAITQLKQINDLLAKRDELQGQLNVAEADLASKLAAQKKKQQEADIKAYEESIKYKIHTLQTLTAAEQAYVATSTSLQMEQGKAWVESAKKQVDVVKDALHKQEEAAKQTADKIKQINADLKKKQEAMVTSNMSYSDRLRVIQRRSMSEDDQQKDIAKQTDEKISQSSSLRNKGDYEGAKKAAEDALSLAESIKDNKKAEELAKKAIDQANSTSKADIADTEQQKSDQEAKLAEQNKGIDKLKQQLNDANANVKSVEETLAKLMAADNQIKVDADVEQAKTKVQELKDQIDSIQDKVVTVSVQQKNAAAPDTSLQAQVTKAAAAGASTDDLVKIALSTFDTGGWTGPGGKYQPAGIVHADEFVMRQEVTREPGALALFDRVNRYGLKALQGWRGYASGGIVSRLKQPADLIRNTLDSMPTIQPAHSSGSLRPVNLHLPGQSDPVPLSGSEDAVKQLVAAAKLMNLKRG</sequence>
<dbReference type="PANTHER" id="PTHR45615:SF66">
    <property type="entry name" value="CARD DOMAIN-CONTAINING PROTEIN"/>
    <property type="match status" value="1"/>
</dbReference>
<protein>
    <submittedName>
        <fullName evidence="5">Phage tail tape measure protein</fullName>
    </submittedName>
</protein>